<evidence type="ECO:0000256" key="1">
    <source>
        <dbReference type="SAM" id="MobiDB-lite"/>
    </source>
</evidence>
<protein>
    <submittedName>
        <fullName evidence="2">Uncharacterized protein</fullName>
    </submittedName>
</protein>
<sequence>MERSRQNTQMGHLFLFLLETKKSKKKAGRGKQLSMVLNDEQYQ</sequence>
<reference evidence="2" key="1">
    <citation type="submission" date="2023-03" db="UniProtKB">
        <authorList>
            <consortium name="EnsemblPlants"/>
        </authorList>
    </citation>
    <scope>IDENTIFICATION</scope>
</reference>
<proteinExistence type="predicted"/>
<dbReference type="AlphaFoldDB" id="A0A9I9ECB8"/>
<evidence type="ECO:0000313" key="2">
    <source>
        <dbReference type="EnsemblPlants" id="MELO3C031769.2.1"/>
    </source>
</evidence>
<dbReference type="EnsemblPlants" id="MELO3C031769.2.1">
    <property type="protein sequence ID" value="MELO3C031769.2.1"/>
    <property type="gene ID" value="MELO3C031769.2"/>
</dbReference>
<organism evidence="2">
    <name type="scientific">Cucumis melo</name>
    <name type="common">Muskmelon</name>
    <dbReference type="NCBI Taxonomy" id="3656"/>
    <lineage>
        <taxon>Eukaryota</taxon>
        <taxon>Viridiplantae</taxon>
        <taxon>Streptophyta</taxon>
        <taxon>Embryophyta</taxon>
        <taxon>Tracheophyta</taxon>
        <taxon>Spermatophyta</taxon>
        <taxon>Magnoliopsida</taxon>
        <taxon>eudicotyledons</taxon>
        <taxon>Gunneridae</taxon>
        <taxon>Pentapetalae</taxon>
        <taxon>rosids</taxon>
        <taxon>fabids</taxon>
        <taxon>Cucurbitales</taxon>
        <taxon>Cucurbitaceae</taxon>
        <taxon>Benincaseae</taxon>
        <taxon>Cucumis</taxon>
    </lineage>
</organism>
<feature type="region of interest" description="Disordered" evidence="1">
    <location>
        <begin position="24"/>
        <end position="43"/>
    </location>
</feature>
<dbReference type="Gramene" id="MELO3C031769.2.1">
    <property type="protein sequence ID" value="MELO3C031769.2.1"/>
    <property type="gene ID" value="MELO3C031769.2"/>
</dbReference>
<name>A0A9I9ECB8_CUCME</name>
<accession>A0A9I9ECB8</accession>